<reference evidence="4" key="1">
    <citation type="journal article" date="2006" name="PLoS Biol.">
        <title>Macronuclear genome sequence of the ciliate Tetrahymena thermophila, a model eukaryote.</title>
        <authorList>
            <person name="Eisen J.A."/>
            <person name="Coyne R.S."/>
            <person name="Wu M."/>
            <person name="Wu D."/>
            <person name="Thiagarajan M."/>
            <person name="Wortman J.R."/>
            <person name="Badger J.H."/>
            <person name="Ren Q."/>
            <person name="Amedeo P."/>
            <person name="Jones K.M."/>
            <person name="Tallon L.J."/>
            <person name="Delcher A.L."/>
            <person name="Salzberg S.L."/>
            <person name="Silva J.C."/>
            <person name="Haas B.J."/>
            <person name="Majoros W.H."/>
            <person name="Farzad M."/>
            <person name="Carlton J.M."/>
            <person name="Smith R.K. Jr."/>
            <person name="Garg J."/>
            <person name="Pearlman R.E."/>
            <person name="Karrer K.M."/>
            <person name="Sun L."/>
            <person name="Manning G."/>
            <person name="Elde N.C."/>
            <person name="Turkewitz A.P."/>
            <person name="Asai D.J."/>
            <person name="Wilkes D.E."/>
            <person name="Wang Y."/>
            <person name="Cai H."/>
            <person name="Collins K."/>
            <person name="Stewart B.A."/>
            <person name="Lee S.R."/>
            <person name="Wilamowska K."/>
            <person name="Weinberg Z."/>
            <person name="Ruzzo W.L."/>
            <person name="Wloga D."/>
            <person name="Gaertig J."/>
            <person name="Frankel J."/>
            <person name="Tsao C.-C."/>
            <person name="Gorovsky M.A."/>
            <person name="Keeling P.J."/>
            <person name="Waller R.F."/>
            <person name="Patron N.J."/>
            <person name="Cherry J.M."/>
            <person name="Stover N.A."/>
            <person name="Krieger C.J."/>
            <person name="del Toro C."/>
            <person name="Ryder H.F."/>
            <person name="Williamson S.C."/>
            <person name="Barbeau R.A."/>
            <person name="Hamilton E.P."/>
            <person name="Orias E."/>
        </authorList>
    </citation>
    <scope>NUCLEOTIDE SEQUENCE [LARGE SCALE GENOMIC DNA]</scope>
    <source>
        <strain evidence="4">SB210</strain>
    </source>
</reference>
<dbReference type="EMBL" id="GG662647">
    <property type="protein sequence ID" value="EAR98896.2"/>
    <property type="molecule type" value="Genomic_DNA"/>
</dbReference>
<keyword evidence="4" id="KW-1185">Reference proteome</keyword>
<gene>
    <name evidence="3" type="ORF">TTHERM_00256860</name>
</gene>
<dbReference type="RefSeq" id="XP_001019141.2">
    <property type="nucleotide sequence ID" value="XM_001019141.2"/>
</dbReference>
<evidence type="ECO:0000256" key="1">
    <source>
        <dbReference type="SAM" id="Coils"/>
    </source>
</evidence>
<dbReference type="PANTHER" id="PTHR31600:SF2">
    <property type="entry name" value="GAMETE ENRICHED GENE 10 PROTEIN-RELATED"/>
    <property type="match status" value="1"/>
</dbReference>
<feature type="transmembrane region" description="Helical" evidence="2">
    <location>
        <begin position="1127"/>
        <end position="1147"/>
    </location>
</feature>
<dbReference type="GeneID" id="7825871"/>
<dbReference type="Proteomes" id="UP000009168">
    <property type="component" value="Unassembled WGS sequence"/>
</dbReference>
<keyword evidence="2 3" id="KW-0812">Transmembrane</keyword>
<dbReference type="InParanoid" id="Q23QJ2"/>
<feature type="transmembrane region" description="Helical" evidence="2">
    <location>
        <begin position="1355"/>
        <end position="1376"/>
    </location>
</feature>
<feature type="transmembrane region" description="Helical" evidence="2">
    <location>
        <begin position="1020"/>
        <end position="1045"/>
    </location>
</feature>
<evidence type="ECO:0000313" key="3">
    <source>
        <dbReference type="EMBL" id="EAR98896.2"/>
    </source>
</evidence>
<feature type="coiled-coil region" evidence="1">
    <location>
        <begin position="519"/>
        <end position="546"/>
    </location>
</feature>
<name>Q23QJ2_TETTS</name>
<dbReference type="HOGENOM" id="CLU_003064_0_0_1"/>
<sequence length="1418" mass="166877">MMKQKEIIATELISKIESMQKLIKQLKTNLNYLIQLNDDSLDLLNLQALFLENLSFSEKDINLVQVNKYRRKQTKYFNPLKEDEMLSSIINSDKFDEKTCIIFVSYKDSKKMQINHVSSNFFNLFSFTNRENIQGRSIESIIPLAFQTAHRNYIKEYLLEEVTSNMYSNDTEQPQDRGIIQNQNSQLQQKLFDQQQDFQFDQSEQLSKNQAIEEILMYQSRGSKMNKQIIFASLNQMFVLPVRVDIRTNEFKENKTFGLVAKVKQINEECQYVLFNETDLSVIGLTEQLHETFFPTCENLQKINLREIFPFLISPKNRVKPLEDIEAIDMKKKLHINLSNDMEDFLKDQVKNQFKKKNKLAFIVIQNQDMTSITLASSLKSSKNKYSAKNLNKIKSTKEISSYCFTYLELIIKKLNYSGINNISYIEIVKIRQINPILQAPFIYQEITNTKKQNIYSQFFSFPEEFQNLISNLEQQTINYYPINSIDSQFNFTSRYQNQTKNGDEQNNILLSQQQLQKSQDDSINLKQIKLQINKLENEDTTCQEDFEFCNQQFNQLIEQNNDKNQKQFGKLQCNFNLPQQHSIQNINRQDSQFIQSLQEIQQIDYEEGENHLNRTNLAFKDNSVHRIQDDQQHFNNNYALLSPCKSDKTLNIELVSPVNSSCINIFPNQQSLTNLSHQDLKSHQTKETSQQDLECIKNQYTQIFNKTNTYLKKIKEKTKSYRSRNANKNTSPCRLANALDKQHQRQLNNQFNFDKQNNVNLIDKNKKKKQIQNIQYDIASTNSKDSSSASAKRQLYQIMADKSILQVIKVIKMIGIACFAVMACMTWVQFISMEQDLREANEDFQVFNWPTTYSSSLSDILKYKNTQYLIQFSTQLDFPSMEQRLNFYNRVQSEMDLTLTEVYELLSEMLKANTKRKVFQQIRETKSFYIFGQLYNTTLLSSVPSDSVELISFNHDTSLLSSILLGLQLTFRYVNNLGNRRPEYYLIQNQLSAISQLQQVQNNILIQQQNDQQYIEEQLSILVIILVVVSAACVAIIIPLYFYIQKERDSIIYLLTTFPTIKMDSLIKNIQNSYFSQSIQSQYYQNQNDHQLLDSIVSLQVLNNDKNIRTQNISSITRLPRYNKSLILASLCVYILMICYPIIVKVLTQDYLNKTTIDLKTMMKVYYLRSYLLQNMAMHFNILTMKVNPRLKPMKPDIYYEYLQTLIKQQEDIYNDIQWVSKSQYKDKRFNQEEYDDFFFSTFKGNLCDSFRNHPQYNTNSTRINVEMCNQSQQGFLSQGLQIAFKNLFNSFSDLYNLYMIQDQSEQQSQISNFLSKFDIQGFTDFTEFIDETIISLNQFILLQGNNYYQQIKIWLIALIGFQIVLMVLIFSFGWNSFTNYLNGQLHKTKNYLQILDVNTLIENPYILTYIKKNTVV</sequence>
<keyword evidence="2" id="KW-1133">Transmembrane helix</keyword>
<organism evidence="3 4">
    <name type="scientific">Tetrahymena thermophila (strain SB210)</name>
    <dbReference type="NCBI Taxonomy" id="312017"/>
    <lineage>
        <taxon>Eukaryota</taxon>
        <taxon>Sar</taxon>
        <taxon>Alveolata</taxon>
        <taxon>Ciliophora</taxon>
        <taxon>Intramacronucleata</taxon>
        <taxon>Oligohymenophorea</taxon>
        <taxon>Hymenostomatida</taxon>
        <taxon>Tetrahymenina</taxon>
        <taxon>Tetrahymenidae</taxon>
        <taxon>Tetrahymena</taxon>
    </lineage>
</organism>
<accession>Q23QJ2</accession>
<keyword evidence="2" id="KW-0472">Membrane</keyword>
<feature type="transmembrane region" description="Helical" evidence="2">
    <location>
        <begin position="1167"/>
        <end position="1186"/>
    </location>
</feature>
<proteinExistence type="predicted"/>
<keyword evidence="1" id="KW-0175">Coiled coil</keyword>
<protein>
    <submittedName>
        <fullName evidence="3">Transmembrane protein, putative</fullName>
    </submittedName>
</protein>
<evidence type="ECO:0000313" key="4">
    <source>
        <dbReference type="Proteomes" id="UP000009168"/>
    </source>
</evidence>
<evidence type="ECO:0000256" key="2">
    <source>
        <dbReference type="SAM" id="Phobius"/>
    </source>
</evidence>
<dbReference type="KEGG" id="tet:TTHERM_00256860"/>
<dbReference type="PANTHER" id="PTHR31600">
    <property type="entry name" value="TINY MACROCYSTS PROTEIN B-RELATED"/>
    <property type="match status" value="1"/>
</dbReference>
<dbReference type="InterPro" id="IPR052994">
    <property type="entry name" value="Tiny_macrocysts_regulators"/>
</dbReference>